<evidence type="ECO:0000313" key="12">
    <source>
        <dbReference type="Proteomes" id="UP001157915"/>
    </source>
</evidence>
<dbReference type="Proteomes" id="UP001157915">
    <property type="component" value="Unassembled WGS sequence"/>
</dbReference>
<dbReference type="InterPro" id="IPR036942">
    <property type="entry name" value="Beta-barrel_TonB_sf"/>
</dbReference>
<sequence>MEPSGKRNKFILLSFFILLFYSASAQETSFFSAEVLDVTNTSPLPGASVYWENDVSSGVVSDINGVFRIEIKPLPARLIVSFIGYETSTRVITSKDLEKTQRFFLKPEEMSLDEIIIQERRPDEQVRNMETGKATIPIATIKNIPALFGEVDLLRSLQLLPGVQTAGEGTTGLFVRGGSADQNLVQLDGAPIYNPSHFFGFFSVFNPDALDQVELYKGNMPASFGGRLSSLIDVTLREGNNEQIHGEGGIGSISSRLTLDGPLFSDKSTFVISGRRTYADLFLKLSNDKDLRNNKLNFHDLSGKLSFILSEKDKLTVSSYQGSDFLGLDDQFGLGWSNWISSAQWSRNISEKLFFDLQGYHSRYDYQVEFDDPNTGFEWKNKLSETGLKGQWTLLTSDKIQSYWGFQSQLYHFAPIELNPAADSNIQPIVTNPKNGFLNSAFAGVTYELTPKLSTEAGLRWGFFNQIGKGVDYIYENSIVGPDSPVIDTVNYSTLENMKFYQGLEPRIAFRYLINDEFSVKAAYNRNFQYVQIASNSSAGLPIDRWILAGTYVPPIRSDQVSLGLFRNFDENRWEFSVEGYYKDLQNVIDLRNGAQVLFTDNVETELLTGKGWSYGAEFLLRKNIGRTTGWLAYTYSRTWRKITDISKGQKYNPRFDRPHDITLVLNHEFSPSWSAGLTFIYTTGQAVSFPIGVYDLDNQSVPLYSDYRNEDRFPDYHRMDASVTWKNADKGRKWKGSWNFSVYNLYGRKNPFAYEFREIYNDDFRYDSSEDGPIVSTRQGIVMTYLFTFLPSITYNFQF</sequence>
<dbReference type="RefSeq" id="WP_283414372.1">
    <property type="nucleotide sequence ID" value="NZ_FXUA01000008.1"/>
</dbReference>
<accession>A0ABY1PGU0</accession>
<dbReference type="SUPFAM" id="SSF49464">
    <property type="entry name" value="Carboxypeptidase regulatory domain-like"/>
    <property type="match status" value="1"/>
</dbReference>
<feature type="chain" id="PRO_5047389283" evidence="9">
    <location>
        <begin position="26"/>
        <end position="800"/>
    </location>
</feature>
<dbReference type="EMBL" id="FXUA01000008">
    <property type="protein sequence ID" value="SMP33101.1"/>
    <property type="molecule type" value="Genomic_DNA"/>
</dbReference>
<keyword evidence="7 8" id="KW-0998">Cell outer membrane</keyword>
<comment type="caution">
    <text evidence="11">The sequence shown here is derived from an EMBL/GenBank/DDBJ whole genome shotgun (WGS) entry which is preliminary data.</text>
</comment>
<feature type="domain" description="TonB-dependent receptor plug" evidence="10">
    <location>
        <begin position="149"/>
        <end position="227"/>
    </location>
</feature>
<dbReference type="InterPro" id="IPR037066">
    <property type="entry name" value="Plug_dom_sf"/>
</dbReference>
<evidence type="ECO:0000256" key="9">
    <source>
        <dbReference type="SAM" id="SignalP"/>
    </source>
</evidence>
<dbReference type="PANTHER" id="PTHR30069">
    <property type="entry name" value="TONB-DEPENDENT OUTER MEMBRANE RECEPTOR"/>
    <property type="match status" value="1"/>
</dbReference>
<keyword evidence="5 9" id="KW-0732">Signal</keyword>
<reference evidence="11 12" key="1">
    <citation type="submission" date="2017-05" db="EMBL/GenBank/DDBJ databases">
        <authorList>
            <person name="Varghese N."/>
            <person name="Submissions S."/>
        </authorList>
    </citation>
    <scope>NUCLEOTIDE SEQUENCE [LARGE SCALE GENOMIC DNA]</scope>
    <source>
        <strain evidence="11 12">DSM 15360</strain>
    </source>
</reference>
<gene>
    <name evidence="11" type="ORF">SAMN06265367_108113</name>
</gene>
<dbReference type="Pfam" id="PF07715">
    <property type="entry name" value="Plug"/>
    <property type="match status" value="1"/>
</dbReference>
<dbReference type="Gene3D" id="2.170.130.10">
    <property type="entry name" value="TonB-dependent receptor, plug domain"/>
    <property type="match status" value="1"/>
</dbReference>
<dbReference type="InterPro" id="IPR039426">
    <property type="entry name" value="TonB-dep_rcpt-like"/>
</dbReference>
<evidence type="ECO:0000256" key="1">
    <source>
        <dbReference type="ARBA" id="ARBA00004571"/>
    </source>
</evidence>
<protein>
    <submittedName>
        <fullName evidence="11">Outer membrane receptor proteins, mostly Fe transport</fullName>
    </submittedName>
</protein>
<evidence type="ECO:0000313" key="11">
    <source>
        <dbReference type="EMBL" id="SMP33101.1"/>
    </source>
</evidence>
<comment type="similarity">
    <text evidence="8">Belongs to the TonB-dependent receptor family.</text>
</comment>
<keyword evidence="6 8" id="KW-0472">Membrane</keyword>
<dbReference type="Gene3D" id="2.60.40.1120">
    <property type="entry name" value="Carboxypeptidase-like, regulatory domain"/>
    <property type="match status" value="1"/>
</dbReference>
<keyword evidence="3 8" id="KW-1134">Transmembrane beta strand</keyword>
<dbReference type="Pfam" id="PF13715">
    <property type="entry name" value="CarbopepD_reg_2"/>
    <property type="match status" value="1"/>
</dbReference>
<dbReference type="Gene3D" id="2.40.170.20">
    <property type="entry name" value="TonB-dependent receptor, beta-barrel domain"/>
    <property type="match status" value="1"/>
</dbReference>
<dbReference type="PROSITE" id="PS52016">
    <property type="entry name" value="TONB_DEPENDENT_REC_3"/>
    <property type="match status" value="1"/>
</dbReference>
<evidence type="ECO:0000256" key="8">
    <source>
        <dbReference type="PROSITE-ProRule" id="PRU01360"/>
    </source>
</evidence>
<organism evidence="11 12">
    <name type="scientific">Algoriphagus winogradskyi</name>
    <dbReference type="NCBI Taxonomy" id="237017"/>
    <lineage>
        <taxon>Bacteria</taxon>
        <taxon>Pseudomonadati</taxon>
        <taxon>Bacteroidota</taxon>
        <taxon>Cytophagia</taxon>
        <taxon>Cytophagales</taxon>
        <taxon>Cyclobacteriaceae</taxon>
        <taxon>Algoriphagus</taxon>
    </lineage>
</organism>
<name>A0ABY1PGU0_9BACT</name>
<keyword evidence="4 8" id="KW-0812">Transmembrane</keyword>
<keyword evidence="11" id="KW-0675">Receptor</keyword>
<dbReference type="InterPro" id="IPR008969">
    <property type="entry name" value="CarboxyPept-like_regulatory"/>
</dbReference>
<keyword evidence="12" id="KW-1185">Reference proteome</keyword>
<evidence type="ECO:0000256" key="4">
    <source>
        <dbReference type="ARBA" id="ARBA00022692"/>
    </source>
</evidence>
<comment type="subcellular location">
    <subcellularLocation>
        <location evidence="1 8">Cell outer membrane</location>
        <topology evidence="1 8">Multi-pass membrane protein</topology>
    </subcellularLocation>
</comment>
<evidence type="ECO:0000256" key="5">
    <source>
        <dbReference type="ARBA" id="ARBA00022729"/>
    </source>
</evidence>
<evidence type="ECO:0000256" key="3">
    <source>
        <dbReference type="ARBA" id="ARBA00022452"/>
    </source>
</evidence>
<feature type="signal peptide" evidence="9">
    <location>
        <begin position="1"/>
        <end position="25"/>
    </location>
</feature>
<dbReference type="SUPFAM" id="SSF56935">
    <property type="entry name" value="Porins"/>
    <property type="match status" value="1"/>
</dbReference>
<evidence type="ECO:0000256" key="2">
    <source>
        <dbReference type="ARBA" id="ARBA00022448"/>
    </source>
</evidence>
<dbReference type="InterPro" id="IPR012910">
    <property type="entry name" value="Plug_dom"/>
</dbReference>
<evidence type="ECO:0000259" key="10">
    <source>
        <dbReference type="Pfam" id="PF07715"/>
    </source>
</evidence>
<evidence type="ECO:0000256" key="7">
    <source>
        <dbReference type="ARBA" id="ARBA00023237"/>
    </source>
</evidence>
<keyword evidence="2 8" id="KW-0813">Transport</keyword>
<proteinExistence type="inferred from homology"/>
<dbReference type="PANTHER" id="PTHR30069:SF29">
    <property type="entry name" value="HEMOGLOBIN AND HEMOGLOBIN-HAPTOGLOBIN-BINDING PROTEIN 1-RELATED"/>
    <property type="match status" value="1"/>
</dbReference>
<evidence type="ECO:0000256" key="6">
    <source>
        <dbReference type="ARBA" id="ARBA00023136"/>
    </source>
</evidence>